<accession>A0A2N0VGX5</accession>
<name>A0A2N0VGX5_9BACT</name>
<organism evidence="2 3">
    <name type="scientific">Rhodohalobacter barkolensis</name>
    <dbReference type="NCBI Taxonomy" id="2053187"/>
    <lineage>
        <taxon>Bacteria</taxon>
        <taxon>Pseudomonadati</taxon>
        <taxon>Balneolota</taxon>
        <taxon>Balneolia</taxon>
        <taxon>Balneolales</taxon>
        <taxon>Balneolaceae</taxon>
        <taxon>Rhodohalobacter</taxon>
    </lineage>
</organism>
<evidence type="ECO:0000313" key="3">
    <source>
        <dbReference type="Proteomes" id="UP000233398"/>
    </source>
</evidence>
<reference evidence="2 3" key="1">
    <citation type="submission" date="2017-11" db="EMBL/GenBank/DDBJ databases">
        <title>Rhodohalobacter 15182 sp. nov., isolated from a salt lake.</title>
        <authorList>
            <person name="Han S."/>
        </authorList>
    </citation>
    <scope>NUCLEOTIDE SEQUENCE [LARGE SCALE GENOMIC DNA]</scope>
    <source>
        <strain evidence="2 3">15182</strain>
    </source>
</reference>
<dbReference type="Pfam" id="PF01979">
    <property type="entry name" value="Amidohydro_1"/>
    <property type="match status" value="1"/>
</dbReference>
<dbReference type="PANTHER" id="PTHR43135:SF3">
    <property type="entry name" value="ALPHA-D-RIBOSE 1-METHYLPHOSPHONATE 5-TRIPHOSPHATE DIPHOSPHATASE"/>
    <property type="match status" value="1"/>
</dbReference>
<dbReference type="Proteomes" id="UP000233398">
    <property type="component" value="Unassembled WGS sequence"/>
</dbReference>
<dbReference type="SUPFAM" id="SSF51338">
    <property type="entry name" value="Composite domain of metallo-dependent hydrolases"/>
    <property type="match status" value="1"/>
</dbReference>
<dbReference type="InterPro" id="IPR006680">
    <property type="entry name" value="Amidohydro-rel"/>
</dbReference>
<protein>
    <submittedName>
        <fullName evidence="2">Amidohydrolase</fullName>
    </submittedName>
</protein>
<dbReference type="SUPFAM" id="SSF51556">
    <property type="entry name" value="Metallo-dependent hydrolases"/>
    <property type="match status" value="1"/>
</dbReference>
<dbReference type="EMBL" id="PISP01000003">
    <property type="protein sequence ID" value="PKD43430.1"/>
    <property type="molecule type" value="Genomic_DNA"/>
</dbReference>
<gene>
    <name evidence="2" type="ORF">CWD77_11340</name>
</gene>
<evidence type="ECO:0000313" key="2">
    <source>
        <dbReference type="EMBL" id="PKD43430.1"/>
    </source>
</evidence>
<feature type="domain" description="Amidohydrolase-related" evidence="1">
    <location>
        <begin position="327"/>
        <end position="388"/>
    </location>
</feature>
<keyword evidence="2" id="KW-0378">Hydrolase</keyword>
<dbReference type="OrthoDB" id="9802793at2"/>
<dbReference type="InterPro" id="IPR051781">
    <property type="entry name" value="Metallo-dep_Hydrolase"/>
</dbReference>
<dbReference type="PANTHER" id="PTHR43135">
    <property type="entry name" value="ALPHA-D-RIBOSE 1-METHYLPHOSPHONATE 5-TRIPHOSPHATE DIPHOSPHATASE"/>
    <property type="match status" value="1"/>
</dbReference>
<evidence type="ECO:0000259" key="1">
    <source>
        <dbReference type="Pfam" id="PF01979"/>
    </source>
</evidence>
<dbReference type="InterPro" id="IPR011059">
    <property type="entry name" value="Metal-dep_hydrolase_composite"/>
</dbReference>
<keyword evidence="3" id="KW-1185">Reference proteome</keyword>
<dbReference type="Gene3D" id="3.20.20.140">
    <property type="entry name" value="Metal-dependent hydrolases"/>
    <property type="match status" value="1"/>
</dbReference>
<proteinExistence type="predicted"/>
<comment type="caution">
    <text evidence="2">The sequence shown here is derived from an EMBL/GenBank/DDBJ whole genome shotgun (WGS) entry which is preliminary data.</text>
</comment>
<dbReference type="AlphaFoldDB" id="A0A2N0VGX5"/>
<dbReference type="InterPro" id="IPR032466">
    <property type="entry name" value="Metal_Hydrolase"/>
</dbReference>
<sequence length="392" mass="41762">MMFAVSLFADTAEAQIAVKGETVYTMNGNAITNGVVLISDGKIERVGPESRVRIPSGYEVHEAKVVTPGLIDARSVVGLAGYYNQDHDQDQLETSSAVQPELRASDSYNAREFLVEYLKDHGVTTIQTGHGPGAVISGQMMIVKPIGTTVDQALVQDGTMLSMTLGSGVRSNFSSPGTRSKAVAVLRQELIRAKDYAEKRAEGDSDGTDLKSEVLADLIDGNITALVNAQTAQDINTALRIQEEFGFKMVLEGAAEAYLLIDEIKEAGIPVIIHPTMARPGGDMKNISFETAAKLQEAGIPIAFQSGYEGYVPKTRVVRYEAGIAAANGLGMENALHALTAGAAEILGIADRVGSLERGKDADIAMFDGDPFEYLTHVKGVIINGEVVSMPE</sequence>
<dbReference type="GO" id="GO:0016810">
    <property type="term" value="F:hydrolase activity, acting on carbon-nitrogen (but not peptide) bonds"/>
    <property type="evidence" value="ECO:0007669"/>
    <property type="project" value="InterPro"/>
</dbReference>